<keyword evidence="3" id="KW-1185">Reference proteome</keyword>
<feature type="compositionally biased region" description="Low complexity" evidence="1">
    <location>
        <begin position="283"/>
        <end position="292"/>
    </location>
</feature>
<reference evidence="2" key="2">
    <citation type="submission" date="2019-04" db="EMBL/GenBank/DDBJ databases">
        <authorList>
            <person name="Howe K."/>
            <person name="Paulini M."/>
            <person name="Williams G."/>
        </authorList>
    </citation>
    <scope>NUCLEOTIDE SEQUENCE [LARGE SCALE GENOMIC DNA]</scope>
    <source>
        <strain evidence="2">FR3</strain>
    </source>
</reference>
<dbReference type="OrthoDB" id="5808918at2759"/>
<feature type="region of interest" description="Disordered" evidence="1">
    <location>
        <begin position="1"/>
        <end position="58"/>
    </location>
</feature>
<name>A0A7I4KRK3_BRUMA</name>
<proteinExistence type="predicted"/>
<feature type="compositionally biased region" description="Acidic residues" evidence="1">
    <location>
        <begin position="540"/>
        <end position="554"/>
    </location>
</feature>
<dbReference type="WBParaSite" id="Bm9333.1">
    <property type="protein sequence ID" value="Bm9333.1"/>
    <property type="gene ID" value="WBGene00229594"/>
</dbReference>
<reference evidence="5" key="3">
    <citation type="submission" date="2020-12" db="UniProtKB">
        <authorList>
            <consortium name="WormBaseParasite"/>
        </authorList>
    </citation>
    <scope>IDENTIFICATION</scope>
</reference>
<dbReference type="EMBL" id="CAAKNF010000194">
    <property type="protein sequence ID" value="VIO95831.1"/>
    <property type="molecule type" value="Genomic_DNA"/>
</dbReference>
<evidence type="ECO:0000313" key="2">
    <source>
        <dbReference type="EMBL" id="VIO95831.1"/>
    </source>
</evidence>
<organism evidence="3 5">
    <name type="scientific">Brugia malayi</name>
    <name type="common">Filarial nematode worm</name>
    <dbReference type="NCBI Taxonomy" id="6279"/>
    <lineage>
        <taxon>Eukaryota</taxon>
        <taxon>Metazoa</taxon>
        <taxon>Ecdysozoa</taxon>
        <taxon>Nematoda</taxon>
        <taxon>Chromadorea</taxon>
        <taxon>Rhabditida</taxon>
        <taxon>Spirurina</taxon>
        <taxon>Spiruromorpha</taxon>
        <taxon>Filarioidea</taxon>
        <taxon>Onchocercidae</taxon>
        <taxon>Brugia</taxon>
    </lineage>
</organism>
<reference evidence="3" key="1">
    <citation type="journal article" date="2007" name="Science">
        <title>Draft genome of the filarial nematode parasite Brugia malayi.</title>
        <authorList>
            <person name="Ghedin E."/>
            <person name="Wang S."/>
            <person name="Spiro D."/>
            <person name="Caler E."/>
            <person name="Zhao Q."/>
            <person name="Crabtree J."/>
            <person name="Allen J.E."/>
            <person name="Delcher A.L."/>
            <person name="Guiliano D.B."/>
            <person name="Miranda-Saavedra D."/>
            <person name="Angiuoli S.V."/>
            <person name="Creasy T."/>
            <person name="Amedeo P."/>
            <person name="Haas B."/>
            <person name="El-Sayed N.M."/>
            <person name="Wortman J.R."/>
            <person name="Feldblyum T."/>
            <person name="Tallon L."/>
            <person name="Schatz M."/>
            <person name="Shumway M."/>
            <person name="Koo H."/>
            <person name="Salzberg S.L."/>
            <person name="Schobel S."/>
            <person name="Pertea M."/>
            <person name="Pop M."/>
            <person name="White O."/>
            <person name="Barton G.J."/>
            <person name="Carlow C.K."/>
            <person name="Crawford M.J."/>
            <person name="Daub J."/>
            <person name="Dimmic M.W."/>
            <person name="Estes C.F."/>
            <person name="Foster J.M."/>
            <person name="Ganatra M."/>
            <person name="Gregory W.F."/>
            <person name="Johnson N.M."/>
            <person name="Jin J."/>
            <person name="Komuniecki R."/>
            <person name="Korf I."/>
            <person name="Kumar S."/>
            <person name="Laney S."/>
            <person name="Li B.W."/>
            <person name="Li W."/>
            <person name="Lindblom T.H."/>
            <person name="Lustigman S."/>
            <person name="Ma D."/>
            <person name="Maina C.V."/>
            <person name="Martin D.M."/>
            <person name="McCarter J.P."/>
            <person name="McReynolds L."/>
            <person name="Mitreva M."/>
            <person name="Nutman T.B."/>
            <person name="Parkinson J."/>
            <person name="Peregrin-Alvarez J.M."/>
            <person name="Poole C."/>
            <person name="Ren Q."/>
            <person name="Saunders L."/>
            <person name="Sluder A.E."/>
            <person name="Smith K."/>
            <person name="Stanke M."/>
            <person name="Unnasch T.R."/>
            <person name="Ware J."/>
            <person name="Wei A.D."/>
            <person name="Weil G."/>
            <person name="Williams D.J."/>
            <person name="Zhang Y."/>
            <person name="Williams S.A."/>
            <person name="Fraser-Liggett C."/>
            <person name="Slatko B."/>
            <person name="Blaxter M.L."/>
            <person name="Scott A.L."/>
        </authorList>
    </citation>
    <scope>NUCLEOTIDE SEQUENCE</scope>
    <source>
        <strain evidence="3">FR3</strain>
    </source>
</reference>
<dbReference type="WBParaSite" id="Bm9333.2">
    <property type="protein sequence ID" value="Bm9333.2"/>
    <property type="gene ID" value="WBGene00229594"/>
</dbReference>
<feature type="compositionally biased region" description="Polar residues" evidence="1">
    <location>
        <begin position="249"/>
        <end position="266"/>
    </location>
</feature>
<gene>
    <name evidence="2 5" type="primary">Bm9333</name>
    <name evidence="2" type="ORF">BM_BM9333</name>
</gene>
<evidence type="ECO:0000313" key="3">
    <source>
        <dbReference type="Proteomes" id="UP000006672"/>
    </source>
</evidence>
<evidence type="ECO:0000313" key="5">
    <source>
        <dbReference type="WBParaSite" id="Bm9333.2"/>
    </source>
</evidence>
<dbReference type="KEGG" id="bmy:BM_BM9333"/>
<dbReference type="AlphaFoldDB" id="A0A7I4KRK3"/>
<dbReference type="RefSeq" id="XP_042935952.1">
    <property type="nucleotide sequence ID" value="XM_043080018.1"/>
</dbReference>
<feature type="compositionally biased region" description="Polar residues" evidence="1">
    <location>
        <begin position="1"/>
        <end position="12"/>
    </location>
</feature>
<dbReference type="Proteomes" id="UP000006672">
    <property type="component" value="Unassembled WGS sequence"/>
</dbReference>
<evidence type="ECO:0000313" key="4">
    <source>
        <dbReference type="WBParaSite" id="Bm9333.1"/>
    </source>
</evidence>
<evidence type="ECO:0000256" key="1">
    <source>
        <dbReference type="SAM" id="MobiDB-lite"/>
    </source>
</evidence>
<protein>
    <submittedName>
        <fullName evidence="2 4">Uncharacterized protein</fullName>
    </submittedName>
</protein>
<dbReference type="GeneID" id="6095164"/>
<feature type="compositionally biased region" description="Polar residues" evidence="1">
    <location>
        <begin position="34"/>
        <end position="57"/>
    </location>
</feature>
<accession>A0A7I4KRK3</accession>
<feature type="compositionally biased region" description="Basic and acidic residues" evidence="1">
    <location>
        <begin position="267"/>
        <end position="276"/>
    </location>
</feature>
<accession>A0A4E9FFY5</accession>
<feature type="region of interest" description="Disordered" evidence="1">
    <location>
        <begin position="190"/>
        <end position="334"/>
    </location>
</feature>
<sequence length="554" mass="62962">MEAHKQSVNTQSENDEIIDEMTNTSDSDELAMQEVSQDHSVTTATRPNFESNTSLSNHPLPYHNPIHLAIQQPLNGLNLYPVSFTDSQSASLITDNRNAANYEEISTNSPPPITISLYSDIQRSAAAIHGDPQALPLSVIPLTDYPENEYMPPPFRAPVLSVPTSNTTNNNSSEPMNSSLQQTITNIQTAAKGESMQTVKKGGRRRLNENACGNLANNTPETLAPKKRGRKRKDGSNDIIGGKTKDTLQKASRQSINASKLENSEMNIDKAPKRNSEISNQSLNAVAELENVNAEEKKKKRRPRKKIDEKSDETIDDTTNDTKKHGSITKKSSAAKKESMEELLCKQKSRMAFPKGTFLIRYCDLETLDCDQIWCVDNHHMLLKYRLSSHIEGKRRLYLKSQPERFIGWKCEEPWHFYELTILERDRDGSKVLVLYPEAKELAECREKARRQKQIAEEMKRGLGTSRNYGDIKEDFDVTEENLVKQTDIKDRLLHKEENMEVEMVDEAEKAVERFILIPDSEYTETNDEHSGEEFSIENPMEEEIIVTEDEEDE</sequence>
<feature type="region of interest" description="Disordered" evidence="1">
    <location>
        <begin position="521"/>
        <end position="554"/>
    </location>
</feature>
<dbReference type="CTD" id="6095164"/>